<dbReference type="PANTHER" id="PTHR33883:SF10">
    <property type="entry name" value="WPP DOMAIN-ASSOCIATED PROTEIN"/>
    <property type="match status" value="1"/>
</dbReference>
<dbReference type="AlphaFoldDB" id="A0A834D0J2"/>
<protein>
    <submittedName>
        <fullName evidence="1">Uncharacterized protein</fullName>
    </submittedName>
</protein>
<gene>
    <name evidence="1" type="ORF">F2P56_008693</name>
</gene>
<name>A0A834D0J2_JUGRE</name>
<proteinExistence type="predicted"/>
<reference evidence="1" key="2">
    <citation type="submission" date="2020-03" db="EMBL/GenBank/DDBJ databases">
        <title>Walnut 2.0.</title>
        <authorList>
            <person name="Marrano A."/>
            <person name="Britton M."/>
            <person name="Zimin A.V."/>
            <person name="Zaini P.A."/>
            <person name="Workman R."/>
            <person name="Puiu D."/>
            <person name="Bianco L."/>
            <person name="Allen B.J."/>
            <person name="Troggio M."/>
            <person name="Leslie C.A."/>
            <person name="Timp W."/>
            <person name="Dendekar A."/>
            <person name="Salzberg S.L."/>
            <person name="Neale D.B."/>
        </authorList>
    </citation>
    <scope>NUCLEOTIDE SEQUENCE</scope>
    <source>
        <tissue evidence="1">Leaves</tissue>
    </source>
</reference>
<comment type="caution">
    <text evidence="1">The sequence shown here is derived from an EMBL/GenBank/DDBJ whole genome shotgun (WGS) entry which is preliminary data.</text>
</comment>
<dbReference type="EMBL" id="LIHL02000004">
    <property type="protein sequence ID" value="KAF5471935.1"/>
    <property type="molecule type" value="Genomic_DNA"/>
</dbReference>
<accession>A0A834D0J2</accession>
<dbReference type="PANTHER" id="PTHR33883">
    <property type="entry name" value="WPP DOMAIN-ASSOCIATED PROTEIN"/>
    <property type="match status" value="1"/>
</dbReference>
<sequence length="171" mass="19622">MEIVSHLNVKYPNEHKLQVSLEELEKGDMCELNEMQVQPIIALVEGLSNTVTDFECRATENISNFSLRPDNLTSEYHFLIQKADILLRTVLLYKQGLQRKCSNLEKAKVEVDPLGDVVNALLSLLENINIALDHYSPILKHYPGVGCFSLSIDYIIFMFLDVLPRRFIVWN</sequence>
<dbReference type="InterPro" id="IPR037490">
    <property type="entry name" value="WAP"/>
</dbReference>
<organism evidence="1 2">
    <name type="scientific">Juglans regia</name>
    <name type="common">English walnut</name>
    <dbReference type="NCBI Taxonomy" id="51240"/>
    <lineage>
        <taxon>Eukaryota</taxon>
        <taxon>Viridiplantae</taxon>
        <taxon>Streptophyta</taxon>
        <taxon>Embryophyta</taxon>
        <taxon>Tracheophyta</taxon>
        <taxon>Spermatophyta</taxon>
        <taxon>Magnoliopsida</taxon>
        <taxon>eudicotyledons</taxon>
        <taxon>Gunneridae</taxon>
        <taxon>Pentapetalae</taxon>
        <taxon>rosids</taxon>
        <taxon>fabids</taxon>
        <taxon>Fagales</taxon>
        <taxon>Juglandaceae</taxon>
        <taxon>Juglans</taxon>
    </lineage>
</organism>
<evidence type="ECO:0000313" key="2">
    <source>
        <dbReference type="Proteomes" id="UP000619265"/>
    </source>
</evidence>
<dbReference type="Gramene" id="Jr04_05620_p1">
    <property type="protein sequence ID" value="cds.Jr04_05620_p1"/>
    <property type="gene ID" value="Jr04_05620"/>
</dbReference>
<dbReference type="Proteomes" id="UP000619265">
    <property type="component" value="Unassembled WGS sequence"/>
</dbReference>
<evidence type="ECO:0000313" key="1">
    <source>
        <dbReference type="EMBL" id="KAF5471935.1"/>
    </source>
</evidence>
<reference evidence="1" key="1">
    <citation type="submission" date="2015-10" db="EMBL/GenBank/DDBJ databases">
        <authorList>
            <person name="Martinez-Garcia P.J."/>
            <person name="Crepeau M.W."/>
            <person name="Puiu D."/>
            <person name="Gonzalez-Ibeas D."/>
            <person name="Whalen J."/>
            <person name="Stevens K."/>
            <person name="Paul R."/>
            <person name="Butterfield T."/>
            <person name="Britton M."/>
            <person name="Reagan R."/>
            <person name="Chakraborty S."/>
            <person name="Walawage S.L."/>
            <person name="Vasquez-Gross H.A."/>
            <person name="Cardeno C."/>
            <person name="Famula R."/>
            <person name="Pratt K."/>
            <person name="Kuruganti S."/>
            <person name="Aradhya M.K."/>
            <person name="Leslie C.A."/>
            <person name="Dandekar A.M."/>
            <person name="Salzberg S.L."/>
            <person name="Wegrzyn J.L."/>
            <person name="Langley C.H."/>
            <person name="Neale D.B."/>
        </authorList>
    </citation>
    <scope>NUCLEOTIDE SEQUENCE</scope>
    <source>
        <tissue evidence="1">Leaves</tissue>
    </source>
</reference>